<dbReference type="Proteomes" id="UP001244011">
    <property type="component" value="Unassembled WGS sequence"/>
</dbReference>
<dbReference type="Pfam" id="PF04909">
    <property type="entry name" value="Amidohydro_2"/>
    <property type="match status" value="1"/>
</dbReference>
<reference evidence="3" key="1">
    <citation type="submission" date="2023-06" db="EMBL/GenBank/DDBJ databases">
        <title>Genome-scale phylogeny and comparative genomics of the fungal order Sordariales.</title>
        <authorList>
            <consortium name="Lawrence Berkeley National Laboratory"/>
            <person name="Hensen N."/>
            <person name="Bonometti L."/>
            <person name="Westerberg I."/>
            <person name="Brannstrom I.O."/>
            <person name="Guillou S."/>
            <person name="Cros-Aarteil S."/>
            <person name="Calhoun S."/>
            <person name="Haridas S."/>
            <person name="Kuo A."/>
            <person name="Mondo S."/>
            <person name="Pangilinan J."/>
            <person name="Riley R."/>
            <person name="Labutti K."/>
            <person name="Andreopoulos B."/>
            <person name="Lipzen A."/>
            <person name="Chen C."/>
            <person name="Yanf M."/>
            <person name="Daum C."/>
            <person name="Ng V."/>
            <person name="Clum A."/>
            <person name="Steindorff A."/>
            <person name="Ohm R."/>
            <person name="Martin F."/>
            <person name="Silar P."/>
            <person name="Natvig D."/>
            <person name="Lalanne C."/>
            <person name="Gautier V."/>
            <person name="Ament-Velasquez S.L."/>
            <person name="Kruys A."/>
            <person name="Hutchinson M.I."/>
            <person name="Powell A.J."/>
            <person name="Barry K."/>
            <person name="Miller A.N."/>
            <person name="Grigoriev I.V."/>
            <person name="Debuchy R."/>
            <person name="Gladieux P."/>
            <person name="Thoren M.H."/>
            <person name="Johannesson H."/>
        </authorList>
    </citation>
    <scope>NUCLEOTIDE SEQUENCE</scope>
    <source>
        <strain evidence="3">8032-3</strain>
    </source>
</reference>
<dbReference type="EMBL" id="MU838999">
    <property type="protein sequence ID" value="KAK1771042.1"/>
    <property type="molecule type" value="Genomic_DNA"/>
</dbReference>
<comment type="similarity">
    <text evidence="1">Belongs to the metallo-dependent hydrolases superfamily.</text>
</comment>
<dbReference type="InterPro" id="IPR052350">
    <property type="entry name" value="Metallo-dep_Lactonases"/>
</dbReference>
<feature type="domain" description="Amidohydrolase-related" evidence="2">
    <location>
        <begin position="36"/>
        <end position="240"/>
    </location>
</feature>
<evidence type="ECO:0000313" key="4">
    <source>
        <dbReference type="Proteomes" id="UP001244011"/>
    </source>
</evidence>
<dbReference type="PANTHER" id="PTHR43569">
    <property type="entry name" value="AMIDOHYDROLASE"/>
    <property type="match status" value="1"/>
</dbReference>
<dbReference type="GO" id="GO:0016787">
    <property type="term" value="F:hydrolase activity"/>
    <property type="evidence" value="ECO:0007669"/>
    <property type="project" value="InterPro"/>
</dbReference>
<organism evidence="3 4">
    <name type="scientific">Phialemonium atrogriseum</name>
    <dbReference type="NCBI Taxonomy" id="1093897"/>
    <lineage>
        <taxon>Eukaryota</taxon>
        <taxon>Fungi</taxon>
        <taxon>Dikarya</taxon>
        <taxon>Ascomycota</taxon>
        <taxon>Pezizomycotina</taxon>
        <taxon>Sordariomycetes</taxon>
        <taxon>Sordariomycetidae</taxon>
        <taxon>Cephalothecales</taxon>
        <taxon>Cephalothecaceae</taxon>
        <taxon>Phialemonium</taxon>
    </lineage>
</organism>
<dbReference type="Gene3D" id="3.20.20.140">
    <property type="entry name" value="Metal-dependent hydrolases"/>
    <property type="match status" value="1"/>
</dbReference>
<name>A0AAJ0FKG3_9PEZI</name>
<dbReference type="InterPro" id="IPR032466">
    <property type="entry name" value="Metal_Hydrolase"/>
</dbReference>
<dbReference type="InterPro" id="IPR006680">
    <property type="entry name" value="Amidohydro-rel"/>
</dbReference>
<gene>
    <name evidence="3" type="ORF">QBC33DRAFT_526641</name>
</gene>
<sequence>MCLAVVPWAPLPLGADELEGYLARVEETAGPEAWGRVRGFRYLLQDKPLGVGLGDGFVEGLKVLGRRGFAFDVGVDQHRRGRAQLEECVEMIDRAHEGVPEEEKVVFIINHLCKPDLTIINFTSDASFIAWRTAMFTLSKCSKTYMKLSGGLAELPESLKNRSAEDIFEAMYPWLAVVLAAFGPSRIMFGSDWPVCTVGVGDGAWEKWKKIVERTCYMASLSHEDQAMIWGGTTKKAYGIKDD</sequence>
<dbReference type="GeneID" id="85310093"/>
<dbReference type="AlphaFoldDB" id="A0AAJ0FKG3"/>
<keyword evidence="4" id="KW-1185">Reference proteome</keyword>
<dbReference type="SUPFAM" id="SSF51556">
    <property type="entry name" value="Metallo-dependent hydrolases"/>
    <property type="match status" value="1"/>
</dbReference>
<proteinExistence type="inferred from homology"/>
<evidence type="ECO:0000259" key="2">
    <source>
        <dbReference type="Pfam" id="PF04909"/>
    </source>
</evidence>
<evidence type="ECO:0000313" key="3">
    <source>
        <dbReference type="EMBL" id="KAK1771042.1"/>
    </source>
</evidence>
<dbReference type="PANTHER" id="PTHR43569:SF2">
    <property type="entry name" value="AMIDOHYDROLASE-RELATED DOMAIN-CONTAINING PROTEIN"/>
    <property type="match status" value="1"/>
</dbReference>
<dbReference type="RefSeq" id="XP_060287255.1">
    <property type="nucleotide sequence ID" value="XM_060426906.1"/>
</dbReference>
<evidence type="ECO:0000256" key="1">
    <source>
        <dbReference type="ARBA" id="ARBA00038310"/>
    </source>
</evidence>
<protein>
    <recommendedName>
        <fullName evidence="2">Amidohydrolase-related domain-containing protein</fullName>
    </recommendedName>
</protein>
<accession>A0AAJ0FKG3</accession>
<comment type="caution">
    <text evidence="3">The sequence shown here is derived from an EMBL/GenBank/DDBJ whole genome shotgun (WGS) entry which is preliminary data.</text>
</comment>